<sequence>MNLNQITIPSTNVEKAVEFYTILGLKLIVDSIPRYVRFECPDGDATFSIHRVEKLPEGNGITVYFEDENLDDWVEQLMTKGIIFTELPNDKPWLWREAHLKDPDDNNIILFYAGENRKNPAWRIPSEV</sequence>
<accession>A0A090WXT7</accession>
<keyword evidence="2" id="KW-0223">Dioxygenase</keyword>
<name>A0A090WXT7_9FLAO</name>
<dbReference type="Gene3D" id="3.10.180.10">
    <property type="entry name" value="2,3-Dihydroxybiphenyl 1,2-Dioxygenase, domain 1"/>
    <property type="match status" value="1"/>
</dbReference>
<keyword evidence="2" id="KW-0560">Oxidoreductase</keyword>
<dbReference type="Pfam" id="PF00903">
    <property type="entry name" value="Glyoxalase"/>
    <property type="match status" value="1"/>
</dbReference>
<proteinExistence type="predicted"/>
<dbReference type="PROSITE" id="PS51819">
    <property type="entry name" value="VOC"/>
    <property type="match status" value="1"/>
</dbReference>
<dbReference type="SUPFAM" id="SSF54593">
    <property type="entry name" value="Glyoxalase/Bleomycin resistance protein/Dihydroxybiphenyl dioxygenase"/>
    <property type="match status" value="1"/>
</dbReference>
<feature type="domain" description="VOC" evidence="1">
    <location>
        <begin position="2"/>
        <end position="113"/>
    </location>
</feature>
<comment type="caution">
    <text evidence="2">The sequence shown here is derived from an EMBL/GenBank/DDBJ whole genome shotgun (WGS) entry which is preliminary data.</text>
</comment>
<dbReference type="RefSeq" id="WP_042500195.1">
    <property type="nucleotide sequence ID" value="NZ_BBNU01000018.1"/>
</dbReference>
<dbReference type="EMBL" id="BBNU01000018">
    <property type="protein sequence ID" value="GAL81791.1"/>
    <property type="molecule type" value="Genomic_DNA"/>
</dbReference>
<dbReference type="AlphaFoldDB" id="A0A090WXT7"/>
<dbReference type="InterPro" id="IPR029068">
    <property type="entry name" value="Glyas_Bleomycin-R_OHBP_Dase"/>
</dbReference>
<dbReference type="Proteomes" id="UP000029643">
    <property type="component" value="Unassembled WGS sequence"/>
</dbReference>
<evidence type="ECO:0000259" key="1">
    <source>
        <dbReference type="PROSITE" id="PS51819"/>
    </source>
</evidence>
<dbReference type="InterPro" id="IPR037523">
    <property type="entry name" value="VOC_core"/>
</dbReference>
<dbReference type="STRING" id="221126.SAMN04489722_106249"/>
<dbReference type="InterPro" id="IPR004360">
    <property type="entry name" value="Glyas_Fos-R_dOase_dom"/>
</dbReference>
<evidence type="ECO:0000313" key="2">
    <source>
        <dbReference type="EMBL" id="GAL81791.1"/>
    </source>
</evidence>
<reference evidence="2 3" key="1">
    <citation type="journal article" date="2014" name="Genome Announc.">
        <title>Draft Genome Sequences of Marine Flavobacterium Algibacter lectus Strains SS8 and NR4.</title>
        <authorList>
            <person name="Takatani N."/>
            <person name="Nakanishi M."/>
            <person name="Meirelles P."/>
            <person name="Mino S."/>
            <person name="Suda W."/>
            <person name="Oshima K."/>
            <person name="Hattori M."/>
            <person name="Ohkuma M."/>
            <person name="Hosokawa M."/>
            <person name="Miyashita K."/>
            <person name="Thompson F.L."/>
            <person name="Niwa A."/>
            <person name="Sawabe T."/>
            <person name="Sawabe T."/>
        </authorList>
    </citation>
    <scope>NUCLEOTIDE SEQUENCE [LARGE SCALE GENOMIC DNA]</scope>
    <source>
        <strain evidence="3">JCM19274</strain>
    </source>
</reference>
<organism evidence="2 3">
    <name type="scientific">Algibacter lectus</name>
    <dbReference type="NCBI Taxonomy" id="221126"/>
    <lineage>
        <taxon>Bacteria</taxon>
        <taxon>Pseudomonadati</taxon>
        <taxon>Bacteroidota</taxon>
        <taxon>Flavobacteriia</taxon>
        <taxon>Flavobacteriales</taxon>
        <taxon>Flavobacteriaceae</taxon>
        <taxon>Algibacter</taxon>
    </lineage>
</organism>
<dbReference type="GO" id="GO:0051213">
    <property type="term" value="F:dioxygenase activity"/>
    <property type="evidence" value="ECO:0007669"/>
    <property type="project" value="UniProtKB-KW"/>
</dbReference>
<protein>
    <submittedName>
        <fullName evidence="2">Glyoxalase/dioxygenase superfamily protein</fullName>
    </submittedName>
</protein>
<gene>
    <name evidence="2" type="ORF">JCM19274_350</name>
</gene>
<evidence type="ECO:0000313" key="3">
    <source>
        <dbReference type="Proteomes" id="UP000029643"/>
    </source>
</evidence>